<dbReference type="AlphaFoldDB" id="A0A1D8AFL2"/>
<evidence type="ECO:0000256" key="4">
    <source>
        <dbReference type="ARBA" id="ARBA00048741"/>
    </source>
</evidence>
<dbReference type="Gene3D" id="3.40.50.620">
    <property type="entry name" value="HUPs"/>
    <property type="match status" value="2"/>
</dbReference>
<dbReference type="EMBL" id="CP017077">
    <property type="protein sequence ID" value="AOR80895.1"/>
    <property type="molecule type" value="Genomic_DNA"/>
</dbReference>
<dbReference type="GO" id="GO:0006529">
    <property type="term" value="P:asparagine biosynthetic process"/>
    <property type="evidence" value="ECO:0007669"/>
    <property type="project" value="InterPro"/>
</dbReference>
<comment type="catalytic activity">
    <reaction evidence="4">
        <text>L-aspartate + L-glutamine + ATP + H2O = L-asparagine + L-glutamate + AMP + diphosphate + H(+)</text>
        <dbReference type="Rhea" id="RHEA:12228"/>
        <dbReference type="ChEBI" id="CHEBI:15377"/>
        <dbReference type="ChEBI" id="CHEBI:15378"/>
        <dbReference type="ChEBI" id="CHEBI:29985"/>
        <dbReference type="ChEBI" id="CHEBI:29991"/>
        <dbReference type="ChEBI" id="CHEBI:30616"/>
        <dbReference type="ChEBI" id="CHEBI:33019"/>
        <dbReference type="ChEBI" id="CHEBI:58048"/>
        <dbReference type="ChEBI" id="CHEBI:58359"/>
        <dbReference type="ChEBI" id="CHEBI:456215"/>
        <dbReference type="EC" id="6.3.5.4"/>
    </reaction>
</comment>
<dbReference type="InterPro" id="IPR001962">
    <property type="entry name" value="Asn_synthase"/>
</dbReference>
<dbReference type="InterPro" id="IPR014729">
    <property type="entry name" value="Rossmann-like_a/b/a_fold"/>
</dbReference>
<dbReference type="OrthoDB" id="7053173at2"/>
<organism evidence="6 7">
    <name type="scientific">Novosphingobium resinovorum</name>
    <dbReference type="NCBI Taxonomy" id="158500"/>
    <lineage>
        <taxon>Bacteria</taxon>
        <taxon>Pseudomonadati</taxon>
        <taxon>Pseudomonadota</taxon>
        <taxon>Alphaproteobacteria</taxon>
        <taxon>Sphingomonadales</taxon>
        <taxon>Sphingomonadaceae</taxon>
        <taxon>Novosphingobium</taxon>
    </lineage>
</organism>
<proteinExistence type="inferred from homology"/>
<sequence>MVRYLLLAGAPPSSLVDAVTKRLAKLGDEFVAVASSSRIALFTDTPSAVVEIASGGFLLGTMFAPDGARITRLSEAQQACVGIGGAAVLPELVWGSYLAVCVDVTGGDIDVMRDPSGALPCYFTSGPKITAFSSDADLLVQLGLASAAIDWTGIDAHLRRVGLRAAQTCLADVKELLASQVFRLGRSNEKPACVWSPWSFAGRERQFTRYEDAVVAVGQTVRSAVRALARETRRSVLGVSGGLDSSIVAACLSECEVDVTLATMVTQDPRGDERAYASVIATAIGRDLHACFESLDLVDLTISKAAHLPRPTARAFAQSTNALFQELADARHADAFFSGGGGDNVFCLMHNVLPVVDRYRVEGLSRGLAKTAIDVSMVAGVSVWEVFRRSLRRQMSSRHGYVWPETSSYLAPGAAGLGAVAHHPWLDAPPGTLPGKAAHIAWVMHVQNHIEGHGEARTLPTLWPLLSQPVIETCLRVPTWMWFQGGRNRSVARAAFTDILPQQIVTRRSKGTPDGFAAKIFETRRAQIRDMLSEGMLATHGMLDMNSIPVALGHERLHDTPEFNRIMTIVDVEAWLRAWSGRSQASADIKSLL</sequence>
<evidence type="ECO:0000313" key="7">
    <source>
        <dbReference type="Proteomes" id="UP000094626"/>
    </source>
</evidence>
<dbReference type="Proteomes" id="UP000094626">
    <property type="component" value="Plasmid pSA2"/>
</dbReference>
<dbReference type="InterPro" id="IPR006426">
    <property type="entry name" value="Asn_synth_AEB"/>
</dbReference>
<evidence type="ECO:0000256" key="2">
    <source>
        <dbReference type="ARBA" id="ARBA00005752"/>
    </source>
</evidence>
<keyword evidence="7" id="KW-1185">Reference proteome</keyword>
<name>A0A1D8AFL2_9SPHN</name>
<dbReference type="GO" id="GO:0004066">
    <property type="term" value="F:asparagine synthase (glutamine-hydrolyzing) activity"/>
    <property type="evidence" value="ECO:0007669"/>
    <property type="project" value="UniProtKB-EC"/>
</dbReference>
<dbReference type="InterPro" id="IPR051786">
    <property type="entry name" value="ASN_synthetase/amidase"/>
</dbReference>
<dbReference type="SUPFAM" id="SSF52402">
    <property type="entry name" value="Adenine nucleotide alpha hydrolases-like"/>
    <property type="match status" value="1"/>
</dbReference>
<dbReference type="PANTHER" id="PTHR43284">
    <property type="entry name" value="ASPARAGINE SYNTHETASE (GLUTAMINE-HYDROLYZING)"/>
    <property type="match status" value="1"/>
</dbReference>
<evidence type="ECO:0000313" key="6">
    <source>
        <dbReference type="EMBL" id="AOR80895.1"/>
    </source>
</evidence>
<evidence type="ECO:0000259" key="5">
    <source>
        <dbReference type="Pfam" id="PF00733"/>
    </source>
</evidence>
<comment type="pathway">
    <text evidence="1">Amino-acid biosynthesis; L-asparagine biosynthesis; L-asparagine from L-aspartate (L-Gln route): step 1/1.</text>
</comment>
<evidence type="ECO:0000256" key="1">
    <source>
        <dbReference type="ARBA" id="ARBA00005187"/>
    </source>
</evidence>
<dbReference type="PIRSF" id="PIRSF001589">
    <property type="entry name" value="Asn_synthetase_glu-h"/>
    <property type="match status" value="1"/>
</dbReference>
<feature type="domain" description="Asparagine synthetase" evidence="5">
    <location>
        <begin position="218"/>
        <end position="577"/>
    </location>
</feature>
<geneLocation type="plasmid" evidence="6 7">
    <name>pSA2</name>
</geneLocation>
<gene>
    <name evidence="6" type="ORF">BES08_29330</name>
</gene>
<keyword evidence="6" id="KW-0614">Plasmid</keyword>
<dbReference type="PANTHER" id="PTHR43284:SF1">
    <property type="entry name" value="ASPARAGINE SYNTHETASE"/>
    <property type="match status" value="1"/>
</dbReference>
<accession>A0A1D8AFL2</accession>
<dbReference type="Pfam" id="PF00733">
    <property type="entry name" value="Asn_synthase"/>
    <property type="match status" value="1"/>
</dbReference>
<reference evidence="7" key="1">
    <citation type="journal article" date="2017" name="J. Biotechnol.">
        <title>Complete genome sequence of Novosphingobium resinovorum SA1, a versatile xenobiotic-degrading bacterium capable of utilizing sulfanilic acid.</title>
        <authorList>
            <person name="Hegedus B."/>
            <person name="Kos P.B."/>
            <person name="Balint B."/>
            <person name="Maroti G."/>
            <person name="Gan H.M."/>
            <person name="Perei K."/>
            <person name="Rakhely G."/>
        </authorList>
    </citation>
    <scope>NUCLEOTIDE SEQUENCE [LARGE SCALE GENOMIC DNA]</scope>
    <source>
        <strain evidence="7">SA1</strain>
    </source>
</reference>
<protein>
    <recommendedName>
        <fullName evidence="3">asparagine synthase (glutamine-hydrolyzing)</fullName>
        <ecNumber evidence="3">6.3.5.4</ecNumber>
    </recommendedName>
</protein>
<dbReference type="RefSeq" id="WP_069710141.1">
    <property type="nucleotide sequence ID" value="NZ_CP017077.1"/>
</dbReference>
<evidence type="ECO:0000256" key="3">
    <source>
        <dbReference type="ARBA" id="ARBA00012737"/>
    </source>
</evidence>
<dbReference type="GO" id="GO:0005829">
    <property type="term" value="C:cytosol"/>
    <property type="evidence" value="ECO:0007669"/>
    <property type="project" value="TreeGrafter"/>
</dbReference>
<dbReference type="EC" id="6.3.5.4" evidence="3"/>
<dbReference type="KEGG" id="nre:BES08_29330"/>
<comment type="similarity">
    <text evidence="2">Belongs to the asparagine synthetase family.</text>
</comment>